<dbReference type="AlphaFoldDB" id="T1J3K2"/>
<organism evidence="2 3">
    <name type="scientific">Strigamia maritima</name>
    <name type="common">European centipede</name>
    <name type="synonym">Geophilus maritimus</name>
    <dbReference type="NCBI Taxonomy" id="126957"/>
    <lineage>
        <taxon>Eukaryota</taxon>
        <taxon>Metazoa</taxon>
        <taxon>Ecdysozoa</taxon>
        <taxon>Arthropoda</taxon>
        <taxon>Myriapoda</taxon>
        <taxon>Chilopoda</taxon>
        <taxon>Pleurostigmophora</taxon>
        <taxon>Geophilomorpha</taxon>
        <taxon>Linotaeniidae</taxon>
        <taxon>Strigamia</taxon>
    </lineage>
</organism>
<proteinExistence type="predicted"/>
<keyword evidence="3" id="KW-1185">Reference proteome</keyword>
<dbReference type="EMBL" id="JH431827">
    <property type="status" value="NOT_ANNOTATED_CDS"/>
    <property type="molecule type" value="Genomic_DNA"/>
</dbReference>
<evidence type="ECO:0000256" key="1">
    <source>
        <dbReference type="SAM" id="MobiDB-lite"/>
    </source>
</evidence>
<accession>T1J3K2</accession>
<feature type="compositionally biased region" description="Basic residues" evidence="1">
    <location>
        <begin position="38"/>
        <end position="53"/>
    </location>
</feature>
<reference evidence="2" key="2">
    <citation type="submission" date="2015-02" db="UniProtKB">
        <authorList>
            <consortium name="EnsemblMetazoa"/>
        </authorList>
    </citation>
    <scope>IDENTIFICATION</scope>
</reference>
<sequence length="136" mass="15602">LALSRALLSKLKTICAVTLNLAHGLNDDIQDDIIRKGKKNRKKTRLQKRKQKKTSTERVEAMTFPPCAPEWIRPRNGCLHRTCPNLTCLVLSRFLPPLVFSQLPRQEQPTANDRQSHSSLLPSHRKIHSIFKPYIS</sequence>
<reference evidence="3" key="1">
    <citation type="submission" date="2011-05" db="EMBL/GenBank/DDBJ databases">
        <authorList>
            <person name="Richards S.R."/>
            <person name="Qu J."/>
            <person name="Jiang H."/>
            <person name="Jhangiani S.N."/>
            <person name="Agravi P."/>
            <person name="Goodspeed R."/>
            <person name="Gross S."/>
            <person name="Mandapat C."/>
            <person name="Jackson L."/>
            <person name="Mathew T."/>
            <person name="Pu L."/>
            <person name="Thornton R."/>
            <person name="Saada N."/>
            <person name="Wilczek-Boney K.B."/>
            <person name="Lee S."/>
            <person name="Kovar C."/>
            <person name="Wu Y."/>
            <person name="Scherer S.E."/>
            <person name="Worley K.C."/>
            <person name="Muzny D.M."/>
            <person name="Gibbs R."/>
        </authorList>
    </citation>
    <scope>NUCLEOTIDE SEQUENCE</scope>
    <source>
        <strain evidence="3">Brora</strain>
    </source>
</reference>
<name>T1J3K2_STRMM</name>
<feature type="region of interest" description="Disordered" evidence="1">
    <location>
        <begin position="38"/>
        <end position="58"/>
    </location>
</feature>
<evidence type="ECO:0000313" key="3">
    <source>
        <dbReference type="Proteomes" id="UP000014500"/>
    </source>
</evidence>
<dbReference type="Proteomes" id="UP000014500">
    <property type="component" value="Unassembled WGS sequence"/>
</dbReference>
<evidence type="ECO:0000313" key="2">
    <source>
        <dbReference type="EnsemblMetazoa" id="SMAR008168-PA"/>
    </source>
</evidence>
<dbReference type="HOGENOM" id="CLU_1880660_0_0_1"/>
<dbReference type="EnsemblMetazoa" id="SMAR008168-RA">
    <property type="protein sequence ID" value="SMAR008168-PA"/>
    <property type="gene ID" value="SMAR008168"/>
</dbReference>
<protein>
    <submittedName>
        <fullName evidence="2">Uncharacterized protein</fullName>
    </submittedName>
</protein>